<dbReference type="EMBL" id="AYLO01000050">
    <property type="protein sequence ID" value="ESS72681.1"/>
    <property type="molecule type" value="Genomic_DNA"/>
</dbReference>
<evidence type="ECO:0000313" key="1">
    <source>
        <dbReference type="EMBL" id="ESS72681.1"/>
    </source>
</evidence>
<gene>
    <name evidence="1" type="ORF">MGMO_52c00360</name>
</gene>
<dbReference type="Proteomes" id="UP000017842">
    <property type="component" value="Unassembled WGS sequence"/>
</dbReference>
<dbReference type="AlphaFoldDB" id="V5DZF9"/>
<keyword evidence="2" id="KW-1185">Reference proteome</keyword>
<proteinExistence type="predicted"/>
<protein>
    <submittedName>
        <fullName evidence="1">Uncharacterized protein</fullName>
    </submittedName>
</protein>
<name>V5DZF9_9GAMM</name>
<accession>V5DZF9</accession>
<reference evidence="1 2" key="1">
    <citation type="journal article" date="2013" name="Genome Announc.">
        <title>Draft Genome Sequence of the Methanotrophic Gammaproteobacterium Methyloglobulus morosus DSM 22980 Strain KoM1.</title>
        <authorList>
            <person name="Poehlein A."/>
            <person name="Deutzmann J.S."/>
            <person name="Daniel R."/>
            <person name="Simeonova D.D."/>
        </authorList>
    </citation>
    <scope>NUCLEOTIDE SEQUENCE [LARGE SCALE GENOMIC DNA]</scope>
    <source>
        <strain evidence="1 2">KoM1</strain>
    </source>
</reference>
<evidence type="ECO:0000313" key="2">
    <source>
        <dbReference type="Proteomes" id="UP000017842"/>
    </source>
</evidence>
<sequence>MNVTKLANKLISPFVLSLSKHGRATDICFTDFQKNIHPSTRSGRTVFWKALNLVIL</sequence>
<organism evidence="1 2">
    <name type="scientific">Methyloglobulus morosus KoM1</name>
    <dbReference type="NCBI Taxonomy" id="1116472"/>
    <lineage>
        <taxon>Bacteria</taxon>
        <taxon>Pseudomonadati</taxon>
        <taxon>Pseudomonadota</taxon>
        <taxon>Gammaproteobacteria</taxon>
        <taxon>Methylococcales</taxon>
        <taxon>Methylococcaceae</taxon>
        <taxon>Methyloglobulus</taxon>
    </lineage>
</organism>
<comment type="caution">
    <text evidence="1">The sequence shown here is derived from an EMBL/GenBank/DDBJ whole genome shotgun (WGS) entry which is preliminary data.</text>
</comment>